<keyword evidence="1" id="KW-1133">Transmembrane helix</keyword>
<keyword evidence="1" id="KW-0472">Membrane</keyword>
<organism evidence="3 4">
    <name type="scientific">Parasponia andersonii</name>
    <name type="common">Sponia andersonii</name>
    <dbReference type="NCBI Taxonomy" id="3476"/>
    <lineage>
        <taxon>Eukaryota</taxon>
        <taxon>Viridiplantae</taxon>
        <taxon>Streptophyta</taxon>
        <taxon>Embryophyta</taxon>
        <taxon>Tracheophyta</taxon>
        <taxon>Spermatophyta</taxon>
        <taxon>Magnoliopsida</taxon>
        <taxon>eudicotyledons</taxon>
        <taxon>Gunneridae</taxon>
        <taxon>Pentapetalae</taxon>
        <taxon>rosids</taxon>
        <taxon>fabids</taxon>
        <taxon>Rosales</taxon>
        <taxon>Cannabaceae</taxon>
        <taxon>Parasponia</taxon>
    </lineage>
</organism>
<evidence type="ECO:0000313" key="4">
    <source>
        <dbReference type="Proteomes" id="UP000237105"/>
    </source>
</evidence>
<dbReference type="OrthoDB" id="2014701at2759"/>
<dbReference type="InterPro" id="IPR057713">
    <property type="entry name" value="DUF7953"/>
</dbReference>
<protein>
    <recommendedName>
        <fullName evidence="2">DUF7953 domain-containing protein</fullName>
    </recommendedName>
</protein>
<keyword evidence="4" id="KW-1185">Reference proteome</keyword>
<gene>
    <name evidence="3" type="ORF">PanWU01x14_062720</name>
</gene>
<dbReference type="PANTHER" id="PTHR33780:SF3">
    <property type="entry name" value="EXPRESSED PROTEIN"/>
    <property type="match status" value="1"/>
</dbReference>
<keyword evidence="1" id="KW-0812">Transmembrane</keyword>
<sequence>MLPYINYVIFPNRSVRNDPFLPPFSLRTKTRPKSFLTLHAKAKSFGRSRKSKIIPYPPRKTRPVAWTEARSVQRSASKRLAMPILDPRSLRVSAIFLAGGLFLSCYPGLVLSAVVTLDSIEIYNTHELLKAVKPDVYFACKGENRTDLPDVKKANESYKFRGQESWQPLTDLSEKKCKRCGFYEKGVLLVDVFDEWEFCLSDFTSDGKYIRFKEKEVNATFFCPQCIPFANVSKSTSDSQKGGNRVHVAQIILISIVVSTVLILGLLAAYEYWPKKKREQKRRHDIERIIYTTTKKY</sequence>
<name>A0A2P5DHS3_PARAD</name>
<dbReference type="Pfam" id="PF25829">
    <property type="entry name" value="DUF7953"/>
    <property type="match status" value="1"/>
</dbReference>
<dbReference type="AlphaFoldDB" id="A0A2P5DHS3"/>
<accession>A0A2P5DHS3</accession>
<comment type="caution">
    <text evidence="3">The sequence shown here is derived from an EMBL/GenBank/DDBJ whole genome shotgun (WGS) entry which is preliminary data.</text>
</comment>
<evidence type="ECO:0000256" key="1">
    <source>
        <dbReference type="SAM" id="Phobius"/>
    </source>
</evidence>
<feature type="transmembrane region" description="Helical" evidence="1">
    <location>
        <begin position="248"/>
        <end position="273"/>
    </location>
</feature>
<dbReference type="Proteomes" id="UP000237105">
    <property type="component" value="Unassembled WGS sequence"/>
</dbReference>
<dbReference type="PANTHER" id="PTHR33780">
    <property type="entry name" value="EXPRESSED PROTEIN"/>
    <property type="match status" value="1"/>
</dbReference>
<reference evidence="4" key="1">
    <citation type="submission" date="2016-06" db="EMBL/GenBank/DDBJ databases">
        <title>Parallel loss of symbiosis genes in relatives of nitrogen-fixing non-legume Parasponia.</title>
        <authorList>
            <person name="Van Velzen R."/>
            <person name="Holmer R."/>
            <person name="Bu F."/>
            <person name="Rutten L."/>
            <person name="Van Zeijl A."/>
            <person name="Liu W."/>
            <person name="Santuari L."/>
            <person name="Cao Q."/>
            <person name="Sharma T."/>
            <person name="Shen D."/>
            <person name="Roswanjaya Y."/>
            <person name="Wardhani T."/>
            <person name="Kalhor M.S."/>
            <person name="Jansen J."/>
            <person name="Van den Hoogen J."/>
            <person name="Gungor B."/>
            <person name="Hartog M."/>
            <person name="Hontelez J."/>
            <person name="Verver J."/>
            <person name="Yang W.-C."/>
            <person name="Schijlen E."/>
            <person name="Repin R."/>
            <person name="Schilthuizen M."/>
            <person name="Schranz E."/>
            <person name="Heidstra R."/>
            <person name="Miyata K."/>
            <person name="Fedorova E."/>
            <person name="Kohlen W."/>
            <person name="Bisseling T."/>
            <person name="Smit S."/>
            <person name="Geurts R."/>
        </authorList>
    </citation>
    <scope>NUCLEOTIDE SEQUENCE [LARGE SCALE GENOMIC DNA]</scope>
    <source>
        <strain evidence="4">cv. WU1-14</strain>
    </source>
</reference>
<evidence type="ECO:0000259" key="2">
    <source>
        <dbReference type="Pfam" id="PF25829"/>
    </source>
</evidence>
<evidence type="ECO:0000313" key="3">
    <source>
        <dbReference type="EMBL" id="PON72803.1"/>
    </source>
</evidence>
<feature type="domain" description="DUF7953" evidence="2">
    <location>
        <begin position="112"/>
        <end position="224"/>
    </location>
</feature>
<dbReference type="EMBL" id="JXTB01000037">
    <property type="protein sequence ID" value="PON72803.1"/>
    <property type="molecule type" value="Genomic_DNA"/>
</dbReference>
<dbReference type="STRING" id="3476.A0A2P5DHS3"/>
<proteinExistence type="predicted"/>